<dbReference type="PANTHER" id="PTHR39189">
    <property type="entry name" value="UPF0173 METAL-DEPENDENT HYDROLASE YTKL"/>
    <property type="match status" value="1"/>
</dbReference>
<proteinExistence type="predicted"/>
<name>A0A0G1CMF0_9BACT</name>
<dbReference type="Gene3D" id="3.60.15.10">
    <property type="entry name" value="Ribonuclease Z/Hydroxyacylglutathione hydrolase-like"/>
    <property type="match status" value="1"/>
</dbReference>
<comment type="caution">
    <text evidence="1">The sequence shown here is derived from an EMBL/GenBank/DDBJ whole genome shotgun (WGS) entry which is preliminary data.</text>
</comment>
<dbReference type="Proteomes" id="UP000034050">
    <property type="component" value="Unassembled WGS sequence"/>
</dbReference>
<dbReference type="AlphaFoldDB" id="A0A0G1CMF0"/>
<dbReference type="Pfam" id="PF13483">
    <property type="entry name" value="Lactamase_B_3"/>
    <property type="match status" value="1"/>
</dbReference>
<accession>A0A0G1CMF0</accession>
<keyword evidence="1" id="KW-0378">Hydrolase</keyword>
<protein>
    <submittedName>
        <fullName evidence="1">Zn-dependent hydrolase of the beta-lactamase fold-like protein</fullName>
    </submittedName>
</protein>
<dbReference type="EMBL" id="LCFD01000008">
    <property type="protein sequence ID" value="KKS86662.1"/>
    <property type="molecule type" value="Genomic_DNA"/>
</dbReference>
<dbReference type="PANTHER" id="PTHR39189:SF1">
    <property type="entry name" value="UPF0173 METAL-DEPENDENT HYDROLASE YTKL"/>
    <property type="match status" value="1"/>
</dbReference>
<reference evidence="1 2" key="1">
    <citation type="journal article" date="2015" name="Nature">
        <title>rRNA introns, odd ribosomes, and small enigmatic genomes across a large radiation of phyla.</title>
        <authorList>
            <person name="Brown C.T."/>
            <person name="Hug L.A."/>
            <person name="Thomas B.C."/>
            <person name="Sharon I."/>
            <person name="Castelle C.J."/>
            <person name="Singh A."/>
            <person name="Wilkins M.J."/>
            <person name="Williams K.H."/>
            <person name="Banfield J.F."/>
        </authorList>
    </citation>
    <scope>NUCLEOTIDE SEQUENCE [LARGE SCALE GENOMIC DNA]</scope>
</reference>
<organism evidence="1 2">
    <name type="scientific">Candidatus Gottesmanbacteria bacterium GW2011_GWB1_43_11</name>
    <dbReference type="NCBI Taxonomy" id="1618446"/>
    <lineage>
        <taxon>Bacteria</taxon>
        <taxon>Candidatus Gottesmaniibacteriota</taxon>
    </lineage>
</organism>
<dbReference type="InterPro" id="IPR036866">
    <property type="entry name" value="RibonucZ/Hydroxyglut_hydro"/>
</dbReference>
<evidence type="ECO:0000313" key="2">
    <source>
        <dbReference type="Proteomes" id="UP000034050"/>
    </source>
</evidence>
<dbReference type="GO" id="GO:0016787">
    <property type="term" value="F:hydrolase activity"/>
    <property type="evidence" value="ECO:0007669"/>
    <property type="project" value="UniProtKB-KW"/>
</dbReference>
<gene>
    <name evidence="1" type="ORF">UV61_C0008G0115</name>
</gene>
<sequence>MEIFPLGHAAFKLRGKLATLVTDPFDPQMVGLKFPKTLADIITISHHHHDHDFSQMISASDSGGQPVTFSGPGEYEAKGVEVVGVEAFHDGKNGAERGKNTIYKIEMEGISLVHLGDLGHKLTEGQTEILSGVDVLFIPVGGIYTIDAQTAAEVATQLEPSIIIPMHYQRAGLNPQAFAELAPVSNFLKEMGKEGIVPQPKLKVTKDTLPQETQVVVLE</sequence>
<dbReference type="STRING" id="1618446.UV61_C0008G0115"/>
<dbReference type="SUPFAM" id="SSF56281">
    <property type="entry name" value="Metallo-hydrolase/oxidoreductase"/>
    <property type="match status" value="1"/>
</dbReference>
<evidence type="ECO:0000313" key="1">
    <source>
        <dbReference type="EMBL" id="KKS86662.1"/>
    </source>
</evidence>